<name>A0ABR1PF51_DIAER</name>
<evidence type="ECO:0000313" key="1">
    <source>
        <dbReference type="EMBL" id="KAK7735090.1"/>
    </source>
</evidence>
<proteinExistence type="predicted"/>
<gene>
    <name evidence="1" type="ORF">SLS63_004076</name>
</gene>
<protein>
    <submittedName>
        <fullName evidence="1">Uncharacterized protein</fullName>
    </submittedName>
</protein>
<dbReference type="Proteomes" id="UP001430848">
    <property type="component" value="Unassembled WGS sequence"/>
</dbReference>
<evidence type="ECO:0000313" key="2">
    <source>
        <dbReference type="Proteomes" id="UP001430848"/>
    </source>
</evidence>
<sequence>MTTCCATAEFITHTVKNAEIAVVDDLSLGQTHRLRYNTLGPHVIVRLTLPSGLQYAFDPTAAQFGWKEYLAPWDEYARRRIHLIDLVAAFEPPGDTKAPHEDHTKPPEFDPVFFRTKERAAAELIKVVRARKGGLRAILKLSDGQFEGAKKDLAKTMEKSIQEVIKLSK</sequence>
<comment type="caution">
    <text evidence="1">The sequence shown here is derived from an EMBL/GenBank/DDBJ whole genome shotgun (WGS) entry which is preliminary data.</text>
</comment>
<dbReference type="EMBL" id="JAKNSF020000014">
    <property type="protein sequence ID" value="KAK7735090.1"/>
    <property type="molecule type" value="Genomic_DNA"/>
</dbReference>
<accession>A0ABR1PF51</accession>
<reference evidence="1 2" key="1">
    <citation type="submission" date="2024-02" db="EMBL/GenBank/DDBJ databases">
        <title>De novo assembly and annotation of 12 fungi associated with fruit tree decline syndrome in Ontario, Canada.</title>
        <authorList>
            <person name="Sulman M."/>
            <person name="Ellouze W."/>
            <person name="Ilyukhin E."/>
        </authorList>
    </citation>
    <scope>NUCLEOTIDE SEQUENCE [LARGE SCALE GENOMIC DNA]</scope>
    <source>
        <strain evidence="1 2">M169</strain>
    </source>
</reference>
<organism evidence="1 2">
    <name type="scientific">Diaporthe eres</name>
    <name type="common">Phomopsis oblonga</name>
    <dbReference type="NCBI Taxonomy" id="83184"/>
    <lineage>
        <taxon>Eukaryota</taxon>
        <taxon>Fungi</taxon>
        <taxon>Dikarya</taxon>
        <taxon>Ascomycota</taxon>
        <taxon>Pezizomycotina</taxon>
        <taxon>Sordariomycetes</taxon>
        <taxon>Sordariomycetidae</taxon>
        <taxon>Diaporthales</taxon>
        <taxon>Diaporthaceae</taxon>
        <taxon>Diaporthe</taxon>
        <taxon>Diaporthe eres species complex</taxon>
    </lineage>
</organism>
<keyword evidence="2" id="KW-1185">Reference proteome</keyword>